<keyword evidence="2" id="KW-0732">Signal</keyword>
<evidence type="ECO:0008006" key="5">
    <source>
        <dbReference type="Google" id="ProtNLM"/>
    </source>
</evidence>
<evidence type="ECO:0000313" key="4">
    <source>
        <dbReference type="Proteomes" id="UP000499080"/>
    </source>
</evidence>
<dbReference type="Proteomes" id="UP000499080">
    <property type="component" value="Unassembled WGS sequence"/>
</dbReference>
<feature type="region of interest" description="Disordered" evidence="1">
    <location>
        <begin position="28"/>
        <end position="47"/>
    </location>
</feature>
<accession>A0A4Y2IC07</accession>
<dbReference type="EMBL" id="BGPR01002505">
    <property type="protein sequence ID" value="GBM74586.1"/>
    <property type="molecule type" value="Genomic_DNA"/>
</dbReference>
<sequence length="144" mass="15829">MSKLHSVVFIILRSINVSYCRSIRGSPEGGEHFGSGRETSPVNEGHKSMTRKKVVVLKFGTLDEGSVLNDVLKVPGRAGARGGPHFLNQVSLGSPTACTKLTTISSHQLQLAPDWLFRLSQFLHLYQPRPSSIHSRLCFQTSQS</sequence>
<evidence type="ECO:0000256" key="2">
    <source>
        <dbReference type="SAM" id="SignalP"/>
    </source>
</evidence>
<proteinExistence type="predicted"/>
<feature type="chain" id="PRO_5021324128" description="Mos1 transposase HTH domain-containing protein" evidence="2">
    <location>
        <begin position="21"/>
        <end position="144"/>
    </location>
</feature>
<organism evidence="3 4">
    <name type="scientific">Araneus ventricosus</name>
    <name type="common">Orbweaver spider</name>
    <name type="synonym">Epeira ventricosa</name>
    <dbReference type="NCBI Taxonomy" id="182803"/>
    <lineage>
        <taxon>Eukaryota</taxon>
        <taxon>Metazoa</taxon>
        <taxon>Ecdysozoa</taxon>
        <taxon>Arthropoda</taxon>
        <taxon>Chelicerata</taxon>
        <taxon>Arachnida</taxon>
        <taxon>Araneae</taxon>
        <taxon>Araneomorphae</taxon>
        <taxon>Entelegynae</taxon>
        <taxon>Araneoidea</taxon>
        <taxon>Araneidae</taxon>
        <taxon>Araneus</taxon>
    </lineage>
</organism>
<evidence type="ECO:0000313" key="3">
    <source>
        <dbReference type="EMBL" id="GBM74586.1"/>
    </source>
</evidence>
<evidence type="ECO:0000256" key="1">
    <source>
        <dbReference type="SAM" id="MobiDB-lite"/>
    </source>
</evidence>
<keyword evidence="4" id="KW-1185">Reference proteome</keyword>
<reference evidence="3 4" key="1">
    <citation type="journal article" date="2019" name="Sci. Rep.">
        <title>Orb-weaving spider Araneus ventricosus genome elucidates the spidroin gene catalogue.</title>
        <authorList>
            <person name="Kono N."/>
            <person name="Nakamura H."/>
            <person name="Ohtoshi R."/>
            <person name="Moran D.A.P."/>
            <person name="Shinohara A."/>
            <person name="Yoshida Y."/>
            <person name="Fujiwara M."/>
            <person name="Mori M."/>
            <person name="Tomita M."/>
            <person name="Arakawa K."/>
        </authorList>
    </citation>
    <scope>NUCLEOTIDE SEQUENCE [LARGE SCALE GENOMIC DNA]</scope>
</reference>
<feature type="signal peptide" evidence="2">
    <location>
        <begin position="1"/>
        <end position="20"/>
    </location>
</feature>
<comment type="caution">
    <text evidence="3">The sequence shown here is derived from an EMBL/GenBank/DDBJ whole genome shotgun (WGS) entry which is preliminary data.</text>
</comment>
<name>A0A4Y2IC07_ARAVE</name>
<gene>
    <name evidence="3" type="ORF">AVEN_151037_1</name>
</gene>
<protein>
    <recommendedName>
        <fullName evidence="5">Mos1 transposase HTH domain-containing protein</fullName>
    </recommendedName>
</protein>
<dbReference type="AlphaFoldDB" id="A0A4Y2IC07"/>